<keyword evidence="1" id="KW-0812">Transmembrane</keyword>
<accession>A0A2P2ITM1</accession>
<evidence type="ECO:0000256" key="1">
    <source>
        <dbReference type="SAM" id="Phobius"/>
    </source>
</evidence>
<sequence length="69" mass="8122">MVILVQQLVYVHCLYFLLLFSAIGLFRNPSMAVLDSRKQSQILFQLGILKLFVLTFEFLKGFIFIFIYL</sequence>
<name>A0A2P2ITM1_RHIMU</name>
<protein>
    <submittedName>
        <fullName evidence="2">Uncharacterized protein</fullName>
    </submittedName>
</protein>
<proteinExistence type="predicted"/>
<dbReference type="AlphaFoldDB" id="A0A2P2ITM1"/>
<reference evidence="2" key="1">
    <citation type="submission" date="2018-02" db="EMBL/GenBank/DDBJ databases">
        <title>Rhizophora mucronata_Transcriptome.</title>
        <authorList>
            <person name="Meera S.P."/>
            <person name="Sreeshan A."/>
            <person name="Augustine A."/>
        </authorList>
    </citation>
    <scope>NUCLEOTIDE SEQUENCE</scope>
    <source>
        <tissue evidence="2">Leaf</tissue>
    </source>
</reference>
<evidence type="ECO:0000313" key="2">
    <source>
        <dbReference type="EMBL" id="MBW84547.1"/>
    </source>
</evidence>
<keyword evidence="1" id="KW-1133">Transmembrane helix</keyword>
<keyword evidence="1" id="KW-0472">Membrane</keyword>
<feature type="transmembrane region" description="Helical" evidence="1">
    <location>
        <begin position="47"/>
        <end position="68"/>
    </location>
</feature>
<feature type="transmembrane region" description="Helical" evidence="1">
    <location>
        <begin position="6"/>
        <end position="26"/>
    </location>
</feature>
<dbReference type="EMBL" id="GGEC01004064">
    <property type="protein sequence ID" value="MBW84547.1"/>
    <property type="molecule type" value="Transcribed_RNA"/>
</dbReference>
<organism evidence="2">
    <name type="scientific">Rhizophora mucronata</name>
    <name type="common">Asiatic mangrove</name>
    <dbReference type="NCBI Taxonomy" id="61149"/>
    <lineage>
        <taxon>Eukaryota</taxon>
        <taxon>Viridiplantae</taxon>
        <taxon>Streptophyta</taxon>
        <taxon>Embryophyta</taxon>
        <taxon>Tracheophyta</taxon>
        <taxon>Spermatophyta</taxon>
        <taxon>Magnoliopsida</taxon>
        <taxon>eudicotyledons</taxon>
        <taxon>Gunneridae</taxon>
        <taxon>Pentapetalae</taxon>
        <taxon>rosids</taxon>
        <taxon>fabids</taxon>
        <taxon>Malpighiales</taxon>
        <taxon>Rhizophoraceae</taxon>
        <taxon>Rhizophora</taxon>
    </lineage>
</organism>